<dbReference type="STRING" id="279113.CPter91_4415"/>
<dbReference type="Pfam" id="PF16732">
    <property type="entry name" value="ComP_DUS"/>
    <property type="match status" value="1"/>
</dbReference>
<accession>A0A127Q9M9</accession>
<dbReference type="Pfam" id="PF07963">
    <property type="entry name" value="N_methyl"/>
    <property type="match status" value="1"/>
</dbReference>
<dbReference type="PRINTS" id="PR00813">
    <property type="entry name" value="BCTERIALGSPG"/>
</dbReference>
<dbReference type="KEGG" id="cpra:CPter91_4415"/>
<dbReference type="Gene3D" id="3.30.700.10">
    <property type="entry name" value="Glycoprotein, Type 4 Pilin"/>
    <property type="match status" value="1"/>
</dbReference>
<dbReference type="AlphaFoldDB" id="A0A127Q9M9"/>
<dbReference type="SUPFAM" id="SSF54523">
    <property type="entry name" value="Pili subunits"/>
    <property type="match status" value="1"/>
</dbReference>
<keyword evidence="2" id="KW-0472">Membrane</keyword>
<evidence type="ECO:0000313" key="3">
    <source>
        <dbReference type="EMBL" id="AMP06724.1"/>
    </source>
</evidence>
<organism evidence="3 4">
    <name type="scientific">Collimonas pratensis</name>
    <dbReference type="NCBI Taxonomy" id="279113"/>
    <lineage>
        <taxon>Bacteria</taxon>
        <taxon>Pseudomonadati</taxon>
        <taxon>Pseudomonadota</taxon>
        <taxon>Betaproteobacteria</taxon>
        <taxon>Burkholderiales</taxon>
        <taxon>Oxalobacteraceae</taxon>
        <taxon>Collimonas</taxon>
    </lineage>
</organism>
<evidence type="ECO:0000256" key="1">
    <source>
        <dbReference type="ARBA" id="ARBA00022481"/>
    </source>
</evidence>
<dbReference type="PATRIC" id="fig|279113.9.peg.4376"/>
<reference evidence="3 4" key="1">
    <citation type="submission" date="2015-11" db="EMBL/GenBank/DDBJ databases">
        <title>Exploring the genomic traits of fungus-feeding bacterial genus Collimonas.</title>
        <authorList>
            <person name="Song C."/>
            <person name="Schmidt R."/>
            <person name="de Jager V."/>
            <person name="Krzyzanowska D."/>
            <person name="Jongedijk E."/>
            <person name="Cankar K."/>
            <person name="Beekwilder J."/>
            <person name="van Veen A."/>
            <person name="de Boer W."/>
            <person name="van Veen J.A."/>
            <person name="Garbeva P."/>
        </authorList>
    </citation>
    <scope>NUCLEOTIDE SEQUENCE [LARGE SCALE GENOMIC DNA]</scope>
    <source>
        <strain evidence="3 4">Ter91</strain>
    </source>
</reference>
<evidence type="ECO:0000313" key="4">
    <source>
        <dbReference type="Proteomes" id="UP000074561"/>
    </source>
</evidence>
<proteinExistence type="predicted"/>
<gene>
    <name evidence="3" type="ORF">CPter91_4415</name>
</gene>
<dbReference type="InterPro" id="IPR045584">
    <property type="entry name" value="Pilin-like"/>
</dbReference>
<dbReference type="Proteomes" id="UP000074561">
    <property type="component" value="Chromosome"/>
</dbReference>
<dbReference type="EMBL" id="CP013234">
    <property type="protein sequence ID" value="AMP06724.1"/>
    <property type="molecule type" value="Genomic_DNA"/>
</dbReference>
<dbReference type="GO" id="GO:0015627">
    <property type="term" value="C:type II protein secretion system complex"/>
    <property type="evidence" value="ECO:0007669"/>
    <property type="project" value="InterPro"/>
</dbReference>
<keyword evidence="2" id="KW-1133">Transmembrane helix</keyword>
<keyword evidence="2" id="KW-0812">Transmembrane</keyword>
<dbReference type="GO" id="GO:0043683">
    <property type="term" value="P:type IV pilus assembly"/>
    <property type="evidence" value="ECO:0007669"/>
    <property type="project" value="InterPro"/>
</dbReference>
<dbReference type="PROSITE" id="PS00409">
    <property type="entry name" value="PROKAR_NTER_METHYL"/>
    <property type="match status" value="1"/>
</dbReference>
<dbReference type="InterPro" id="IPR031982">
    <property type="entry name" value="PilE-like"/>
</dbReference>
<feature type="transmembrane region" description="Helical" evidence="2">
    <location>
        <begin position="35"/>
        <end position="56"/>
    </location>
</feature>
<sequence>MVRSDDDWSCLYVTFAKIKSKENVIMTKASKGFTLIEMMIAVAIISILASIALPIYTDNVLRGYLVDATNGMASAQAQLEQYYQDNRTYVGGPCAANTANFKFSCPPTAIDYTITATGQGPASAFAYSYTYTVAKGLVKATSSTKASWGGACPTDWIVRKGQSCP</sequence>
<protein>
    <submittedName>
        <fullName evidence="3">Prepilin-type N-terminal cleavage/methylation domain protein</fullName>
    </submittedName>
</protein>
<name>A0A127Q9M9_9BURK</name>
<dbReference type="InterPro" id="IPR012902">
    <property type="entry name" value="N_methyl_site"/>
</dbReference>
<evidence type="ECO:0000256" key="2">
    <source>
        <dbReference type="SAM" id="Phobius"/>
    </source>
</evidence>
<dbReference type="GO" id="GO:0015628">
    <property type="term" value="P:protein secretion by the type II secretion system"/>
    <property type="evidence" value="ECO:0007669"/>
    <property type="project" value="InterPro"/>
</dbReference>
<dbReference type="NCBIfam" id="TIGR02532">
    <property type="entry name" value="IV_pilin_GFxxxE"/>
    <property type="match status" value="1"/>
</dbReference>
<dbReference type="InterPro" id="IPR000983">
    <property type="entry name" value="Bac_GSPG_pilin"/>
</dbReference>
<keyword evidence="1" id="KW-0488">Methylation</keyword>